<reference evidence="3" key="1">
    <citation type="journal article" date="2020" name="Stud. Mycol.">
        <title>101 Dothideomycetes genomes: a test case for predicting lifestyles and emergence of pathogens.</title>
        <authorList>
            <person name="Haridas S."/>
            <person name="Albert R."/>
            <person name="Binder M."/>
            <person name="Bloem J."/>
            <person name="Labutti K."/>
            <person name="Salamov A."/>
            <person name="Andreopoulos B."/>
            <person name="Baker S."/>
            <person name="Barry K."/>
            <person name="Bills G."/>
            <person name="Bluhm B."/>
            <person name="Cannon C."/>
            <person name="Castanera R."/>
            <person name="Culley D."/>
            <person name="Daum C."/>
            <person name="Ezra D."/>
            <person name="Gonzalez J."/>
            <person name="Henrissat B."/>
            <person name="Kuo A."/>
            <person name="Liang C."/>
            <person name="Lipzen A."/>
            <person name="Lutzoni F."/>
            <person name="Magnuson J."/>
            <person name="Mondo S."/>
            <person name="Nolan M."/>
            <person name="Ohm R."/>
            <person name="Pangilinan J."/>
            <person name="Park H.-J."/>
            <person name="Ramirez L."/>
            <person name="Alfaro M."/>
            <person name="Sun H."/>
            <person name="Tritt A."/>
            <person name="Yoshinaga Y."/>
            <person name="Zwiers L.-H."/>
            <person name="Turgeon B."/>
            <person name="Goodwin S."/>
            <person name="Spatafora J."/>
            <person name="Crous P."/>
            <person name="Grigoriev I."/>
        </authorList>
    </citation>
    <scope>NUCLEOTIDE SEQUENCE</scope>
    <source>
        <strain evidence="3">CBS 109.77</strain>
    </source>
</reference>
<keyword evidence="2" id="KW-1133">Transmembrane helix</keyword>
<gene>
    <name evidence="3" type="ORF">K505DRAFT_162383</name>
</gene>
<accession>A0A6A6XJ20</accession>
<dbReference type="AlphaFoldDB" id="A0A6A6XJ20"/>
<feature type="compositionally biased region" description="Basic and acidic residues" evidence="1">
    <location>
        <begin position="47"/>
        <end position="56"/>
    </location>
</feature>
<feature type="region of interest" description="Disordered" evidence="1">
    <location>
        <begin position="1"/>
        <end position="56"/>
    </location>
</feature>
<keyword evidence="2" id="KW-0812">Transmembrane</keyword>
<proteinExistence type="predicted"/>
<evidence type="ECO:0000256" key="1">
    <source>
        <dbReference type="SAM" id="MobiDB-lite"/>
    </source>
</evidence>
<feature type="transmembrane region" description="Helical" evidence="2">
    <location>
        <begin position="60"/>
        <end position="80"/>
    </location>
</feature>
<evidence type="ECO:0000256" key="2">
    <source>
        <dbReference type="SAM" id="Phobius"/>
    </source>
</evidence>
<evidence type="ECO:0000313" key="3">
    <source>
        <dbReference type="EMBL" id="KAF2796412.1"/>
    </source>
</evidence>
<dbReference type="Proteomes" id="UP000799757">
    <property type="component" value="Unassembled WGS sequence"/>
</dbReference>
<evidence type="ECO:0000313" key="4">
    <source>
        <dbReference type="Proteomes" id="UP000799757"/>
    </source>
</evidence>
<protein>
    <submittedName>
        <fullName evidence="3">Uncharacterized protein</fullName>
    </submittedName>
</protein>
<organism evidence="3 4">
    <name type="scientific">Melanomma pulvis-pyrius CBS 109.77</name>
    <dbReference type="NCBI Taxonomy" id="1314802"/>
    <lineage>
        <taxon>Eukaryota</taxon>
        <taxon>Fungi</taxon>
        <taxon>Dikarya</taxon>
        <taxon>Ascomycota</taxon>
        <taxon>Pezizomycotina</taxon>
        <taxon>Dothideomycetes</taxon>
        <taxon>Pleosporomycetidae</taxon>
        <taxon>Pleosporales</taxon>
        <taxon>Melanommataceae</taxon>
        <taxon>Melanomma</taxon>
    </lineage>
</organism>
<name>A0A6A6XJ20_9PLEO</name>
<sequence>MGWDGMGYDDDDGTRKHDNSSARAVVNRQKGERPGQAKTWAGEEEEEGRRRGPRRADEKVKSVCIMIITTAIALVSGGGWCACASPMCREGGWMAGSRRRSTLACNGRRTDGGGWGMDARVGSAYCELGEGGSNRKGPRVPGLVAFMGRTWTHRHTQTDRQTRTYD</sequence>
<dbReference type="EMBL" id="MU001831">
    <property type="protein sequence ID" value="KAF2796412.1"/>
    <property type="molecule type" value="Genomic_DNA"/>
</dbReference>
<keyword evidence="2" id="KW-0472">Membrane</keyword>
<keyword evidence="4" id="KW-1185">Reference proteome</keyword>